<dbReference type="HAMAP" id="MF_00048">
    <property type="entry name" value="UPF0102"/>
    <property type="match status" value="1"/>
</dbReference>
<name>A0A7Z9A3L0_9MICC</name>
<dbReference type="InterPro" id="IPR011335">
    <property type="entry name" value="Restrct_endonuc-II-like"/>
</dbReference>
<reference evidence="3 4" key="1">
    <citation type="submission" date="2018-12" db="EMBL/GenBank/DDBJ databases">
        <authorList>
            <consortium name="Pathogen Informatics"/>
        </authorList>
    </citation>
    <scope>NUCLEOTIDE SEQUENCE [LARGE SCALE GENOMIC DNA]</scope>
    <source>
        <strain evidence="3 4">NCTC10207</strain>
    </source>
</reference>
<dbReference type="InterPro" id="IPR011856">
    <property type="entry name" value="tRNA_endonuc-like_dom_sf"/>
</dbReference>
<dbReference type="CDD" id="cd20736">
    <property type="entry name" value="PoNe_Nuclease"/>
    <property type="match status" value="1"/>
</dbReference>
<dbReference type="Proteomes" id="UP000282386">
    <property type="component" value="Chromosome"/>
</dbReference>
<accession>A0A7Z9A3L0</accession>
<dbReference type="GO" id="GO:0003676">
    <property type="term" value="F:nucleic acid binding"/>
    <property type="evidence" value="ECO:0007669"/>
    <property type="project" value="InterPro"/>
</dbReference>
<dbReference type="SUPFAM" id="SSF52980">
    <property type="entry name" value="Restriction endonuclease-like"/>
    <property type="match status" value="1"/>
</dbReference>
<dbReference type="EMBL" id="LR134479">
    <property type="protein sequence ID" value="VEI22860.1"/>
    <property type="molecule type" value="Genomic_DNA"/>
</dbReference>
<dbReference type="NCBIfam" id="NF009154">
    <property type="entry name" value="PRK12497.3-3"/>
    <property type="match status" value="1"/>
</dbReference>
<organism evidence="3 4">
    <name type="scientific">Rothia aeria</name>
    <dbReference type="NCBI Taxonomy" id="172042"/>
    <lineage>
        <taxon>Bacteria</taxon>
        <taxon>Bacillati</taxon>
        <taxon>Actinomycetota</taxon>
        <taxon>Actinomycetes</taxon>
        <taxon>Micrococcales</taxon>
        <taxon>Micrococcaceae</taxon>
        <taxon>Rothia</taxon>
    </lineage>
</organism>
<comment type="similarity">
    <text evidence="1 2">Belongs to the UPF0102 family.</text>
</comment>
<dbReference type="InterPro" id="IPR003509">
    <property type="entry name" value="UPF0102_YraN-like"/>
</dbReference>
<evidence type="ECO:0000313" key="3">
    <source>
        <dbReference type="EMBL" id="VEI22860.1"/>
    </source>
</evidence>
<dbReference type="Pfam" id="PF02021">
    <property type="entry name" value="UPF0102"/>
    <property type="match status" value="1"/>
</dbReference>
<proteinExistence type="inferred from homology"/>
<protein>
    <recommendedName>
        <fullName evidence="2">UPF0102 protein NCTC10207_00953</fullName>
    </recommendedName>
</protein>
<sequence length="143" mass="16209">MTPPKKPTRAATCTRSQPKAHAVGRWGEDLAARILETNGYRLLDRNWRLPAGYEGERTHGEIDAIAIDPDDELVFIEIKTRTDSGFGHPLEAIGKDKTRRTRELAILWCRQRETLDFGHFRIDAVSILGTPEQFTFEHLKGVA</sequence>
<dbReference type="AlphaFoldDB" id="A0A7Z9A3L0"/>
<gene>
    <name evidence="3" type="ORF">NCTC10207_00953</name>
</gene>
<dbReference type="Gene3D" id="3.40.1350.10">
    <property type="match status" value="1"/>
</dbReference>
<dbReference type="RefSeq" id="WP_126499929.1">
    <property type="nucleotide sequence ID" value="NZ_LR134479.1"/>
</dbReference>
<dbReference type="PANTHER" id="PTHR34039:SF1">
    <property type="entry name" value="UPF0102 PROTEIN YRAN"/>
    <property type="match status" value="1"/>
</dbReference>
<evidence type="ECO:0000256" key="2">
    <source>
        <dbReference type="HAMAP-Rule" id="MF_00048"/>
    </source>
</evidence>
<evidence type="ECO:0000313" key="4">
    <source>
        <dbReference type="Proteomes" id="UP000282386"/>
    </source>
</evidence>
<dbReference type="PANTHER" id="PTHR34039">
    <property type="entry name" value="UPF0102 PROTEIN YRAN"/>
    <property type="match status" value="1"/>
</dbReference>
<evidence type="ECO:0000256" key="1">
    <source>
        <dbReference type="ARBA" id="ARBA00006738"/>
    </source>
</evidence>